<organism evidence="6 7">
    <name type="scientific">Methylobacterium crusticola</name>
    <dbReference type="NCBI Taxonomy" id="1697972"/>
    <lineage>
        <taxon>Bacteria</taxon>
        <taxon>Pseudomonadati</taxon>
        <taxon>Pseudomonadota</taxon>
        <taxon>Alphaproteobacteria</taxon>
        <taxon>Hyphomicrobiales</taxon>
        <taxon>Methylobacteriaceae</taxon>
        <taxon>Methylobacterium</taxon>
    </lineage>
</organism>
<accession>A0ABQ4R1E0</accession>
<evidence type="ECO:0000313" key="7">
    <source>
        <dbReference type="Proteomes" id="UP001055167"/>
    </source>
</evidence>
<sequence length="140" mass="14843">MIQGGCYCGAVRYAAEGTPRHLTACHCRACRGTTGAPHVGWITLPRTGFRFTAGTPTRFRSSAVGTRSFCPTCGTQLAFVSDAQPDAIDVTTASLDAPDSLPPRDHTWVSRKLAWVTIPDGLPAYREGRPPDASGTPPGL</sequence>
<evidence type="ECO:0000313" key="6">
    <source>
        <dbReference type="EMBL" id="GJD50661.1"/>
    </source>
</evidence>
<keyword evidence="7" id="KW-1185">Reference proteome</keyword>
<dbReference type="SUPFAM" id="SSF51316">
    <property type="entry name" value="Mss4-like"/>
    <property type="match status" value="1"/>
</dbReference>
<dbReference type="PANTHER" id="PTHR33337:SF40">
    <property type="entry name" value="CENP-V_GFA DOMAIN-CONTAINING PROTEIN-RELATED"/>
    <property type="match status" value="1"/>
</dbReference>
<dbReference type="PROSITE" id="PS51891">
    <property type="entry name" value="CENP_V_GFA"/>
    <property type="match status" value="1"/>
</dbReference>
<evidence type="ECO:0000256" key="3">
    <source>
        <dbReference type="ARBA" id="ARBA00022833"/>
    </source>
</evidence>
<dbReference type="Proteomes" id="UP001055167">
    <property type="component" value="Unassembled WGS sequence"/>
</dbReference>
<dbReference type="RefSeq" id="WP_128562652.1">
    <property type="nucleotide sequence ID" value="NZ_BPQH01000010.1"/>
</dbReference>
<name>A0ABQ4R1E0_9HYPH</name>
<feature type="domain" description="CENP-V/GFA" evidence="5">
    <location>
        <begin position="2"/>
        <end position="105"/>
    </location>
</feature>
<reference evidence="6" key="1">
    <citation type="journal article" date="2021" name="Front. Microbiol.">
        <title>Comprehensive Comparative Genomics and Phenotyping of Methylobacterium Species.</title>
        <authorList>
            <person name="Alessa O."/>
            <person name="Ogura Y."/>
            <person name="Fujitani Y."/>
            <person name="Takami H."/>
            <person name="Hayashi T."/>
            <person name="Sahin N."/>
            <person name="Tani A."/>
        </authorList>
    </citation>
    <scope>NUCLEOTIDE SEQUENCE</scope>
    <source>
        <strain evidence="6">KCTC 52305</strain>
    </source>
</reference>
<evidence type="ECO:0000256" key="2">
    <source>
        <dbReference type="ARBA" id="ARBA00022723"/>
    </source>
</evidence>
<protein>
    <recommendedName>
        <fullName evidence="5">CENP-V/GFA domain-containing protein</fullName>
    </recommendedName>
</protein>
<keyword evidence="4" id="KW-0456">Lyase</keyword>
<comment type="caution">
    <text evidence="6">The sequence shown here is derived from an EMBL/GenBank/DDBJ whole genome shotgun (WGS) entry which is preliminary data.</text>
</comment>
<evidence type="ECO:0000259" key="5">
    <source>
        <dbReference type="PROSITE" id="PS51891"/>
    </source>
</evidence>
<dbReference type="InterPro" id="IPR011057">
    <property type="entry name" value="Mss4-like_sf"/>
</dbReference>
<keyword evidence="2" id="KW-0479">Metal-binding</keyword>
<dbReference type="PANTHER" id="PTHR33337">
    <property type="entry name" value="GFA DOMAIN-CONTAINING PROTEIN"/>
    <property type="match status" value="1"/>
</dbReference>
<reference evidence="6" key="2">
    <citation type="submission" date="2021-08" db="EMBL/GenBank/DDBJ databases">
        <authorList>
            <person name="Tani A."/>
            <person name="Ola A."/>
            <person name="Ogura Y."/>
            <person name="Katsura K."/>
            <person name="Hayashi T."/>
        </authorList>
    </citation>
    <scope>NUCLEOTIDE SEQUENCE</scope>
    <source>
        <strain evidence="6">KCTC 52305</strain>
    </source>
</reference>
<evidence type="ECO:0000256" key="1">
    <source>
        <dbReference type="ARBA" id="ARBA00005495"/>
    </source>
</evidence>
<dbReference type="Gene3D" id="3.90.1590.10">
    <property type="entry name" value="glutathione-dependent formaldehyde- activating enzyme (gfa)"/>
    <property type="match status" value="1"/>
</dbReference>
<keyword evidence="3" id="KW-0862">Zinc</keyword>
<dbReference type="InterPro" id="IPR006913">
    <property type="entry name" value="CENP-V/GFA"/>
</dbReference>
<dbReference type="EMBL" id="BPQH01000010">
    <property type="protein sequence ID" value="GJD50661.1"/>
    <property type="molecule type" value="Genomic_DNA"/>
</dbReference>
<gene>
    <name evidence="6" type="ORF">OPKNFCMD_3404</name>
</gene>
<evidence type="ECO:0000256" key="4">
    <source>
        <dbReference type="ARBA" id="ARBA00023239"/>
    </source>
</evidence>
<comment type="similarity">
    <text evidence="1">Belongs to the Gfa family.</text>
</comment>
<dbReference type="Pfam" id="PF04828">
    <property type="entry name" value="GFA"/>
    <property type="match status" value="1"/>
</dbReference>
<proteinExistence type="inferred from homology"/>